<dbReference type="Proteomes" id="UP001336250">
    <property type="component" value="Unassembled WGS sequence"/>
</dbReference>
<name>A0AAW9QHG0_9BURK</name>
<dbReference type="InterPro" id="IPR005135">
    <property type="entry name" value="Endo/exonuclease/phosphatase"/>
</dbReference>
<evidence type="ECO:0000259" key="2">
    <source>
        <dbReference type="Pfam" id="PF03372"/>
    </source>
</evidence>
<feature type="chain" id="PRO_5043364908" evidence="1">
    <location>
        <begin position="23"/>
        <end position="617"/>
    </location>
</feature>
<reference evidence="3 4" key="1">
    <citation type="submission" date="2024-02" db="EMBL/GenBank/DDBJ databases">
        <title>Genome sequence of Aquincola sp. MAHUQ-54.</title>
        <authorList>
            <person name="Huq M.A."/>
        </authorList>
    </citation>
    <scope>NUCLEOTIDE SEQUENCE [LARGE SCALE GENOMIC DNA]</scope>
    <source>
        <strain evidence="3 4">MAHUQ-54</strain>
    </source>
</reference>
<organism evidence="3 4">
    <name type="scientific">Aquincola agrisoli</name>
    <dbReference type="NCBI Taxonomy" id="3119538"/>
    <lineage>
        <taxon>Bacteria</taxon>
        <taxon>Pseudomonadati</taxon>
        <taxon>Pseudomonadota</taxon>
        <taxon>Betaproteobacteria</taxon>
        <taxon>Burkholderiales</taxon>
        <taxon>Sphaerotilaceae</taxon>
        <taxon>Aquincola</taxon>
    </lineage>
</organism>
<accession>A0AAW9QHG0</accession>
<dbReference type="EMBL" id="JAZIBG010000025">
    <property type="protein sequence ID" value="MEF7614480.1"/>
    <property type="molecule type" value="Genomic_DNA"/>
</dbReference>
<dbReference type="SUPFAM" id="SSF56219">
    <property type="entry name" value="DNase I-like"/>
    <property type="match status" value="1"/>
</dbReference>
<dbReference type="InterPro" id="IPR036691">
    <property type="entry name" value="Endo/exonu/phosph_ase_sf"/>
</dbReference>
<evidence type="ECO:0000313" key="4">
    <source>
        <dbReference type="Proteomes" id="UP001336250"/>
    </source>
</evidence>
<keyword evidence="1" id="KW-0732">Signal</keyword>
<dbReference type="PANTHER" id="PTHR42834:SF1">
    <property type="entry name" value="ENDONUCLEASE_EXONUCLEASE_PHOSPHATASE FAMILY PROTEIN (AFU_ORTHOLOGUE AFUA_3G09210)"/>
    <property type="match status" value="1"/>
</dbReference>
<dbReference type="Gene3D" id="3.60.10.10">
    <property type="entry name" value="Endonuclease/exonuclease/phosphatase"/>
    <property type="match status" value="1"/>
</dbReference>
<dbReference type="RefSeq" id="WP_332289469.1">
    <property type="nucleotide sequence ID" value="NZ_JAZIBG010000025.1"/>
</dbReference>
<keyword evidence="4" id="KW-1185">Reference proteome</keyword>
<dbReference type="CDD" id="cd04486">
    <property type="entry name" value="YhcR_OBF_like"/>
    <property type="match status" value="1"/>
</dbReference>
<proteinExistence type="predicted"/>
<keyword evidence="3" id="KW-0255">Endonuclease</keyword>
<dbReference type="InterPro" id="IPR047971">
    <property type="entry name" value="ExeM-like"/>
</dbReference>
<protein>
    <submittedName>
        <fullName evidence="3">ExeM/NucH family extracellular endonuclease</fullName>
    </submittedName>
</protein>
<feature type="domain" description="Endonuclease/exonuclease/phosphatase" evidence="2">
    <location>
        <begin position="337"/>
        <end position="602"/>
    </location>
</feature>
<dbReference type="AlphaFoldDB" id="A0AAW9QHG0"/>
<feature type="signal peptide" evidence="1">
    <location>
        <begin position="1"/>
        <end position="22"/>
    </location>
</feature>
<keyword evidence="3" id="KW-0378">Hydrolase</keyword>
<dbReference type="Pfam" id="PF03372">
    <property type="entry name" value="Exo_endo_phos"/>
    <property type="match status" value="1"/>
</dbReference>
<dbReference type="GO" id="GO:0004519">
    <property type="term" value="F:endonuclease activity"/>
    <property type="evidence" value="ECO:0007669"/>
    <property type="project" value="UniProtKB-KW"/>
</dbReference>
<comment type="caution">
    <text evidence="3">The sequence shown here is derived from an EMBL/GenBank/DDBJ whole genome shotgun (WGS) entry which is preliminary data.</text>
</comment>
<keyword evidence="3" id="KW-0540">Nuclease</keyword>
<evidence type="ECO:0000256" key="1">
    <source>
        <dbReference type="SAM" id="SignalP"/>
    </source>
</evidence>
<evidence type="ECO:0000313" key="3">
    <source>
        <dbReference type="EMBL" id="MEF7614480.1"/>
    </source>
</evidence>
<dbReference type="NCBIfam" id="NF033681">
    <property type="entry name" value="ExeM_NucH_DNase"/>
    <property type="match status" value="1"/>
</dbReference>
<sequence length="617" mass="62886">MKLPSILLAVAGLAGAAVHADAEGLVAIPALQGRGATSPWAGQRVATQGTVTLVTGDGFFLQDPAGDGDPLTSDGIRVRAGHVPGLAAGRRVRVTGTVAELAPEAARERAAAGRTTTVLTSAGAVRVAGAGAPVAAVDVDLQAEAEGGLERYEGMLVRLAGPLTVSDPHALGRFGQLILSAGGRLEAPTHRHPPGPQARALARDNARRRIVLDEGSLQPNPPAVPYLGEGGTVRAGDRVEAVTGVLDEGPGAPGAGASGGYRIHPAVPPRFVRAHARTAAPAAVGGNVKVAVFNLQNYFTTFSDGRTADGRAGQGCTRGGQRSAADCRGAGSLGEFRRQQAKLVAALRAIDADVVGLVEIENNGPVAVQNLVDALNAAMGAGTYAAVPDPPATGTDAIKVAMIHKPRVLGRVGAARADASPVHDRPPLAQAFSFGEGGERFTVVVGHFKSKRCEAAAGADADLGDGQGCHNGRRVRQAQAVADFLDTAAAAAGTAGVLLVGDLNAHPQEDPAQVLAARGYVDVAARHVPPPGHTYVFGGEAGRLDHAWADAALAARVSGAAVWHINADEPAALDYRLAYRQPACAACAPDLYRPGPFRASDHDPVIVGLALRRGATR</sequence>
<dbReference type="CDD" id="cd10283">
    <property type="entry name" value="MnuA_DNase1-like"/>
    <property type="match status" value="1"/>
</dbReference>
<gene>
    <name evidence="3" type="ORF">V4F39_11225</name>
</gene>
<dbReference type="PANTHER" id="PTHR42834">
    <property type="entry name" value="ENDONUCLEASE/EXONUCLEASE/PHOSPHATASE FAMILY PROTEIN (AFU_ORTHOLOGUE AFUA_3G09210)"/>
    <property type="match status" value="1"/>
</dbReference>